<comment type="caution">
    <text evidence="3">The sequence shown here is derived from an EMBL/GenBank/DDBJ whole genome shotgun (WGS) entry which is preliminary data.</text>
</comment>
<feature type="region of interest" description="Disordered" evidence="1">
    <location>
        <begin position="238"/>
        <end position="257"/>
    </location>
</feature>
<feature type="compositionally biased region" description="Basic residues" evidence="1">
    <location>
        <begin position="38"/>
        <end position="51"/>
    </location>
</feature>
<dbReference type="SMART" id="SM00256">
    <property type="entry name" value="FBOX"/>
    <property type="match status" value="1"/>
</dbReference>
<dbReference type="InterPro" id="IPR036047">
    <property type="entry name" value="F-box-like_dom_sf"/>
</dbReference>
<feature type="compositionally biased region" description="Basic and acidic residues" evidence="1">
    <location>
        <begin position="775"/>
        <end position="789"/>
    </location>
</feature>
<feature type="region of interest" description="Disordered" evidence="1">
    <location>
        <begin position="636"/>
        <end position="694"/>
    </location>
</feature>
<sequence>MLKYVKDGALDLLALTLPSSLLESIRQVSEDDFLSSHVSHKQRQPRMRRRNVNNSPFASRAVAPNQRNHNVLDSLSSPGTILLQNNEAQSESRCWNLPDVSKPSIQLPYEIIALIIQYLPASDLFAVLGVNRQWRQIALLETKQVDLSECFPLDCLGLGDEEYSDFDFVFNLFSIFPLVSSLVIKDRYMRDRDLRVVTAGILAGKMAFTKTTGPAVGSELYLEAQSAIAERRHQLRSIDGNTKDGSSVGDKESHSIAHTKPVTKIMRGTINEDLREFSRSVGTYVLIPQTRNTLRKKILERLQHNLEQKEMQDYCWMIENGIDHRAFASSFAPSFSPSSAASTPLAKNPDTKQHTLVPMTHYRFQDCCFANDWGAVMDVNKLPMIGLAAAISGQGLVVDLEGSYGAPSKSIRTMLGFCFGAHCVISLAFNFRHTHMELEHVTELLSENPILYQLDIVDSPAYHDLIRLPALRGLDGILERMHETCLDLDERGLEDSLQSARLVLKELDKDIACEEAEQEEKCLREKSNRKGVPQDPLGTLADESFVSPFITQPPPMNDKKRPIESLSQQLSFPADVLLKDKHRTAKVLLKGVIQHGIMGLINTGDRQTGQSLLHTLAWRRSYSSLAILAMNSALTGSSELPTPPPHDQKQKAEPSMFPSLSSSLPPMGHLTNQGSGIFSSSPPSSSTQDLNRSTTMGLFNEGSEMRDLPASSSTLSSLISIGSLPAALSSALSFRRMSLPVSTLWIPEDSEDIGVGEGKLPEPDSDEEDDEEQLQEDRSETPNSDECHEPLSSSSPSPSPSLPSAPPVIVIPEQHPVAISLRMAKSLLKLKANPNVYNKDGRSAVVCASYMGFQPMEALLAVYGGYSKELIRIRESM</sequence>
<dbReference type="PROSITE" id="PS50181">
    <property type="entry name" value="FBOX"/>
    <property type="match status" value="1"/>
</dbReference>
<dbReference type="EMBL" id="JAAAJA010000895">
    <property type="protein sequence ID" value="KAG0248934.1"/>
    <property type="molecule type" value="Genomic_DNA"/>
</dbReference>
<dbReference type="OrthoDB" id="3871491at2759"/>
<accession>A0A9P6PNT9</accession>
<feature type="domain" description="F-box" evidence="2">
    <location>
        <begin position="101"/>
        <end position="137"/>
    </location>
</feature>
<dbReference type="AlphaFoldDB" id="A0A9P6PNT9"/>
<organism evidence="3 4">
    <name type="scientific">Mortierella polycephala</name>
    <dbReference type="NCBI Taxonomy" id="41804"/>
    <lineage>
        <taxon>Eukaryota</taxon>
        <taxon>Fungi</taxon>
        <taxon>Fungi incertae sedis</taxon>
        <taxon>Mucoromycota</taxon>
        <taxon>Mortierellomycotina</taxon>
        <taxon>Mortierellomycetes</taxon>
        <taxon>Mortierellales</taxon>
        <taxon>Mortierellaceae</taxon>
        <taxon>Mortierella</taxon>
    </lineage>
</organism>
<evidence type="ECO:0000256" key="1">
    <source>
        <dbReference type="SAM" id="MobiDB-lite"/>
    </source>
</evidence>
<feature type="region of interest" description="Disordered" evidence="1">
    <location>
        <begin position="36"/>
        <end position="60"/>
    </location>
</feature>
<dbReference type="Proteomes" id="UP000726737">
    <property type="component" value="Unassembled WGS sequence"/>
</dbReference>
<reference evidence="3" key="1">
    <citation type="journal article" date="2020" name="Fungal Divers.">
        <title>Resolving the Mortierellaceae phylogeny through synthesis of multi-gene phylogenetics and phylogenomics.</title>
        <authorList>
            <person name="Vandepol N."/>
            <person name="Liber J."/>
            <person name="Desiro A."/>
            <person name="Na H."/>
            <person name="Kennedy M."/>
            <person name="Barry K."/>
            <person name="Grigoriev I.V."/>
            <person name="Miller A.N."/>
            <person name="O'Donnell K."/>
            <person name="Stajich J.E."/>
            <person name="Bonito G."/>
        </authorList>
    </citation>
    <scope>NUCLEOTIDE SEQUENCE</scope>
    <source>
        <strain evidence="3">KOD948</strain>
    </source>
</reference>
<evidence type="ECO:0000313" key="4">
    <source>
        <dbReference type="Proteomes" id="UP000726737"/>
    </source>
</evidence>
<feature type="compositionally biased region" description="Low complexity" evidence="1">
    <location>
        <begin position="654"/>
        <end position="667"/>
    </location>
</feature>
<feature type="compositionally biased region" description="Pro residues" evidence="1">
    <location>
        <begin position="797"/>
        <end position="806"/>
    </location>
</feature>
<proteinExistence type="predicted"/>
<evidence type="ECO:0000259" key="2">
    <source>
        <dbReference type="PROSITE" id="PS50181"/>
    </source>
</evidence>
<dbReference type="SUPFAM" id="SSF81383">
    <property type="entry name" value="F-box domain"/>
    <property type="match status" value="1"/>
</dbReference>
<protein>
    <recommendedName>
        <fullName evidence="2">F-box domain-containing protein</fullName>
    </recommendedName>
</protein>
<evidence type="ECO:0000313" key="3">
    <source>
        <dbReference type="EMBL" id="KAG0248934.1"/>
    </source>
</evidence>
<feature type="region of interest" description="Disordered" evidence="1">
    <location>
        <begin position="750"/>
        <end position="808"/>
    </location>
</feature>
<gene>
    <name evidence="3" type="ORF">BG011_009730</name>
</gene>
<dbReference type="InterPro" id="IPR001810">
    <property type="entry name" value="F-box_dom"/>
</dbReference>
<name>A0A9P6PNT9_9FUNG</name>
<dbReference type="Pfam" id="PF12937">
    <property type="entry name" value="F-box-like"/>
    <property type="match status" value="1"/>
</dbReference>
<dbReference type="Gene3D" id="1.20.1280.50">
    <property type="match status" value="1"/>
</dbReference>
<keyword evidence="4" id="KW-1185">Reference proteome</keyword>
<dbReference type="CDD" id="cd09917">
    <property type="entry name" value="F-box_SF"/>
    <property type="match status" value="1"/>
</dbReference>
<feature type="compositionally biased region" description="Acidic residues" evidence="1">
    <location>
        <begin position="763"/>
        <end position="774"/>
    </location>
</feature>